<accession>A0ABR6KTL4</accession>
<evidence type="ECO:0000313" key="1">
    <source>
        <dbReference type="EMBL" id="MBB4624148.1"/>
    </source>
</evidence>
<comment type="caution">
    <text evidence="1">The sequence shown here is derived from an EMBL/GenBank/DDBJ whole genome shotgun (WGS) entry which is preliminary data.</text>
</comment>
<dbReference type="Proteomes" id="UP000533637">
    <property type="component" value="Unassembled WGS sequence"/>
</dbReference>
<sequence>MKRRLKKRTIKRIIDKRFITRKITRLLRYEKTILFKYIDIKDTALYNSFWISGFISREKQLLSKFNPYVWGDAYEEINRFYDFLENVGSRRIEKSDDNKEIIKIRFYLYLLYDLYKDEVYLYRLILKGDANPGKLQTERKACLSATPKAEKIKVTIQRGAIQKVESYKSTKYFPMPLIIMKRAFIPAIKKSLIAKRFDTIDNEMSELIFYNGIVFETLKEIIIESLDKYTRFADKKQGGSDRSSFINDIMKRFTALHYFIKDCDLYIQGEKCPTTERDFICKFLNIDIPESKFQNFRGWNKNHKTEFPNPKLPKDTKLDPIFIYYPGM</sequence>
<proteinExistence type="predicted"/>
<dbReference type="EMBL" id="JACHOC010000009">
    <property type="protein sequence ID" value="MBB4624148.1"/>
    <property type="molecule type" value="Genomic_DNA"/>
</dbReference>
<reference evidence="1 2" key="1">
    <citation type="submission" date="2020-08" db="EMBL/GenBank/DDBJ databases">
        <title>Genomic Encyclopedia of Type Strains, Phase IV (KMG-IV): sequencing the most valuable type-strain genomes for metagenomic binning, comparative biology and taxonomic classification.</title>
        <authorList>
            <person name="Goeker M."/>
        </authorList>
    </citation>
    <scope>NUCLEOTIDE SEQUENCE [LARGE SCALE GENOMIC DNA]</scope>
    <source>
        <strain evidence="1 2">DSM 102983</strain>
    </source>
</reference>
<protein>
    <submittedName>
        <fullName evidence="1">Uncharacterized protein</fullName>
    </submittedName>
</protein>
<dbReference type="RefSeq" id="WP_122356069.1">
    <property type="nucleotide sequence ID" value="NZ_BMPB01000014.1"/>
</dbReference>
<keyword evidence="2" id="KW-1185">Reference proteome</keyword>
<organism evidence="1 2">
    <name type="scientific">Parabacteroides faecis</name>
    <dbReference type="NCBI Taxonomy" id="1217282"/>
    <lineage>
        <taxon>Bacteria</taxon>
        <taxon>Pseudomonadati</taxon>
        <taxon>Bacteroidota</taxon>
        <taxon>Bacteroidia</taxon>
        <taxon>Bacteroidales</taxon>
        <taxon>Tannerellaceae</taxon>
        <taxon>Parabacteroides</taxon>
    </lineage>
</organism>
<name>A0ABR6KTL4_9BACT</name>
<gene>
    <name evidence="1" type="ORF">GGQ57_004076</name>
</gene>
<evidence type="ECO:0000313" key="2">
    <source>
        <dbReference type="Proteomes" id="UP000533637"/>
    </source>
</evidence>